<dbReference type="AlphaFoldDB" id="A0AA38N272"/>
<reference evidence="1" key="1">
    <citation type="submission" date="2022-08" db="EMBL/GenBank/DDBJ databases">
        <authorList>
            <consortium name="DOE Joint Genome Institute"/>
            <person name="Min B."/>
            <person name="Sierra-Patev S."/>
            <person name="Naranjo-Ortiz M."/>
            <person name="Looney B."/>
            <person name="Konkel Z."/>
            <person name="Slot J.C."/>
            <person name="Sakamoto Y."/>
            <person name="Steenwyk J.L."/>
            <person name="Rokas A."/>
            <person name="Carro J."/>
            <person name="Camarero S."/>
            <person name="Ferreira P."/>
            <person name="Molpeceres G."/>
            <person name="Ruiz-duenas F.J."/>
            <person name="Serrano A."/>
            <person name="Henrissat B."/>
            <person name="Drula E."/>
            <person name="Hughes K.W."/>
            <person name="Mata J.L."/>
            <person name="Ishikawa N.K."/>
            <person name="Vargas-Isla R."/>
            <person name="Ushijima S."/>
            <person name="Smith C.A."/>
            <person name="Ahrendt S."/>
            <person name="Andreopoulos W."/>
            <person name="He G."/>
            <person name="LaButti K."/>
            <person name="Lipzen A."/>
            <person name="Ng V."/>
            <person name="Riley R."/>
            <person name="Sandor L."/>
            <person name="Barry K."/>
            <person name="Martinez A.T."/>
            <person name="Xiao Y."/>
            <person name="Gibbons J.G."/>
            <person name="Terashima K."/>
            <person name="Hibbett D.S."/>
            <person name="Grigoriev I.V."/>
        </authorList>
    </citation>
    <scope>NUCLEOTIDE SEQUENCE</scope>
    <source>
        <strain evidence="1">ET3784</strain>
    </source>
</reference>
<reference evidence="1" key="2">
    <citation type="journal article" date="2023" name="Proc. Natl. Acad. Sci. U.S.A.">
        <title>A global phylogenomic analysis of the shiitake genus Lentinula.</title>
        <authorList>
            <person name="Sierra-Patev S."/>
            <person name="Min B."/>
            <person name="Naranjo-Ortiz M."/>
            <person name="Looney B."/>
            <person name="Konkel Z."/>
            <person name="Slot J.C."/>
            <person name="Sakamoto Y."/>
            <person name="Steenwyk J.L."/>
            <person name="Rokas A."/>
            <person name="Carro J."/>
            <person name="Camarero S."/>
            <person name="Ferreira P."/>
            <person name="Molpeceres G."/>
            <person name="Ruiz-Duenas F.J."/>
            <person name="Serrano A."/>
            <person name="Henrissat B."/>
            <person name="Drula E."/>
            <person name="Hughes K.W."/>
            <person name="Mata J.L."/>
            <person name="Ishikawa N.K."/>
            <person name="Vargas-Isla R."/>
            <person name="Ushijima S."/>
            <person name="Smith C.A."/>
            <person name="Donoghue J."/>
            <person name="Ahrendt S."/>
            <person name="Andreopoulos W."/>
            <person name="He G."/>
            <person name="LaButti K."/>
            <person name="Lipzen A."/>
            <person name="Ng V."/>
            <person name="Riley R."/>
            <person name="Sandor L."/>
            <person name="Barry K."/>
            <person name="Martinez A.T."/>
            <person name="Xiao Y."/>
            <person name="Gibbons J.G."/>
            <person name="Terashima K."/>
            <person name="Grigoriev I.V."/>
            <person name="Hibbett D."/>
        </authorList>
    </citation>
    <scope>NUCLEOTIDE SEQUENCE</scope>
    <source>
        <strain evidence="1">ET3784</strain>
    </source>
</reference>
<gene>
    <name evidence="1" type="ORF">DFJ43DRAFT_1061407</name>
</gene>
<organism evidence="1 2">
    <name type="scientific">Lentinula guzmanii</name>
    <dbReference type="NCBI Taxonomy" id="2804957"/>
    <lineage>
        <taxon>Eukaryota</taxon>
        <taxon>Fungi</taxon>
        <taxon>Dikarya</taxon>
        <taxon>Basidiomycota</taxon>
        <taxon>Agaricomycotina</taxon>
        <taxon>Agaricomycetes</taxon>
        <taxon>Agaricomycetidae</taxon>
        <taxon>Agaricales</taxon>
        <taxon>Marasmiineae</taxon>
        <taxon>Omphalotaceae</taxon>
        <taxon>Lentinula</taxon>
    </lineage>
</organism>
<accession>A0AA38N272</accession>
<proteinExistence type="predicted"/>
<dbReference type="Proteomes" id="UP001176059">
    <property type="component" value="Unassembled WGS sequence"/>
</dbReference>
<dbReference type="EMBL" id="JANVFO010000012">
    <property type="protein sequence ID" value="KAJ3734746.1"/>
    <property type="molecule type" value="Genomic_DNA"/>
</dbReference>
<comment type="caution">
    <text evidence="1">The sequence shown here is derived from an EMBL/GenBank/DDBJ whole genome shotgun (WGS) entry which is preliminary data.</text>
</comment>
<evidence type="ECO:0000313" key="1">
    <source>
        <dbReference type="EMBL" id="KAJ3734746.1"/>
    </source>
</evidence>
<sequence length="83" mass="9424">MTRAFLGLSLNCSYCTPLTSDPVCFTSVIRVEESCTKSSMCFTLGTTLFALDWLAFRRFDSFTYSAGQGRAFRYQARYLSILM</sequence>
<name>A0AA38N272_9AGAR</name>
<protein>
    <submittedName>
        <fullName evidence="1">Uncharacterized protein</fullName>
    </submittedName>
</protein>
<keyword evidence="2" id="KW-1185">Reference proteome</keyword>
<evidence type="ECO:0000313" key="2">
    <source>
        <dbReference type="Proteomes" id="UP001176059"/>
    </source>
</evidence>